<evidence type="ECO:0000313" key="3">
    <source>
        <dbReference type="Proteomes" id="UP000515123"/>
    </source>
</evidence>
<feature type="compositionally biased region" description="Basic and acidic residues" evidence="1">
    <location>
        <begin position="220"/>
        <end position="229"/>
    </location>
</feature>
<evidence type="ECO:0000313" key="4">
    <source>
        <dbReference type="RefSeq" id="XP_020113275.1"/>
    </source>
</evidence>
<feature type="domain" description="Myb/SANT-like DNA-binding" evidence="2">
    <location>
        <begin position="28"/>
        <end position="105"/>
    </location>
</feature>
<reference evidence="3" key="1">
    <citation type="journal article" date="2015" name="Nat. Genet.">
        <title>The pineapple genome and the evolution of CAM photosynthesis.</title>
        <authorList>
            <person name="Ming R."/>
            <person name="VanBuren R."/>
            <person name="Wai C.M."/>
            <person name="Tang H."/>
            <person name="Schatz M.C."/>
            <person name="Bowers J.E."/>
            <person name="Lyons E."/>
            <person name="Wang M.L."/>
            <person name="Chen J."/>
            <person name="Biggers E."/>
            <person name="Zhang J."/>
            <person name="Huang L."/>
            <person name="Zhang L."/>
            <person name="Miao W."/>
            <person name="Zhang J."/>
            <person name="Ye Z."/>
            <person name="Miao C."/>
            <person name="Lin Z."/>
            <person name="Wang H."/>
            <person name="Zhou H."/>
            <person name="Yim W.C."/>
            <person name="Priest H.D."/>
            <person name="Zheng C."/>
            <person name="Woodhouse M."/>
            <person name="Edger P.P."/>
            <person name="Guyot R."/>
            <person name="Guo H.B."/>
            <person name="Guo H."/>
            <person name="Zheng G."/>
            <person name="Singh R."/>
            <person name="Sharma A."/>
            <person name="Min X."/>
            <person name="Zheng Y."/>
            <person name="Lee H."/>
            <person name="Gurtowski J."/>
            <person name="Sedlazeck F.J."/>
            <person name="Harkess A."/>
            <person name="McKain M.R."/>
            <person name="Liao Z."/>
            <person name="Fang J."/>
            <person name="Liu J."/>
            <person name="Zhang X."/>
            <person name="Zhang Q."/>
            <person name="Hu W."/>
            <person name="Qin Y."/>
            <person name="Wang K."/>
            <person name="Chen L.Y."/>
            <person name="Shirley N."/>
            <person name="Lin Y.R."/>
            <person name="Liu L.Y."/>
            <person name="Hernandez A.G."/>
            <person name="Wright C.L."/>
            <person name="Bulone V."/>
            <person name="Tuskan G.A."/>
            <person name="Heath K."/>
            <person name="Zee F."/>
            <person name="Moore P.H."/>
            <person name="Sunkar R."/>
            <person name="Leebens-Mack J.H."/>
            <person name="Mockler T."/>
            <person name="Bennetzen J.L."/>
            <person name="Freeling M."/>
            <person name="Sankoff D."/>
            <person name="Paterson A.H."/>
            <person name="Zhu X."/>
            <person name="Yang X."/>
            <person name="Smith J.A."/>
            <person name="Cushman J.C."/>
            <person name="Paull R.E."/>
            <person name="Yu Q."/>
        </authorList>
    </citation>
    <scope>NUCLEOTIDE SEQUENCE [LARGE SCALE GENOMIC DNA]</scope>
    <source>
        <strain evidence="3">cv. F153</strain>
    </source>
</reference>
<evidence type="ECO:0000256" key="1">
    <source>
        <dbReference type="SAM" id="MobiDB-lite"/>
    </source>
</evidence>
<feature type="region of interest" description="Disordered" evidence="1">
    <location>
        <begin position="176"/>
        <end position="241"/>
    </location>
</feature>
<keyword evidence="3" id="KW-1185">Reference proteome</keyword>
<dbReference type="Pfam" id="PF13837">
    <property type="entry name" value="Myb_DNA-bind_4"/>
    <property type="match status" value="1"/>
</dbReference>
<dbReference type="InterPro" id="IPR044822">
    <property type="entry name" value="Myb_DNA-bind_4"/>
</dbReference>
<gene>
    <name evidence="4" type="primary">LOC109727543</name>
</gene>
<dbReference type="Proteomes" id="UP000515123">
    <property type="component" value="Linkage group 2"/>
</dbReference>
<dbReference type="PANTHER" id="PTHR31307:SF4">
    <property type="entry name" value="TRIHELIX TRANSCRIPTION FACTOR ASIL2"/>
    <property type="match status" value="1"/>
</dbReference>
<dbReference type="AlphaFoldDB" id="A0A6P5H7A6"/>
<reference evidence="4" key="2">
    <citation type="submission" date="2025-08" db="UniProtKB">
        <authorList>
            <consortium name="RefSeq"/>
        </authorList>
    </citation>
    <scope>IDENTIFICATION</scope>
    <source>
        <tissue evidence="4">Leaf</tissue>
    </source>
</reference>
<dbReference type="RefSeq" id="XP_020113275.1">
    <property type="nucleotide sequence ID" value="XM_020257686.1"/>
</dbReference>
<accession>A0A6P5H7A6</accession>
<dbReference type="GeneID" id="109727543"/>
<name>A0A6P5H7A6_ANACO</name>
<dbReference type="InterPro" id="IPR044823">
    <property type="entry name" value="ASIL1/2-like"/>
</dbReference>
<sequence length="241" mass="26548">MAKDDRVSGKKYKPLSSARRCFRSASVGATRAVIKAWADKYEQRDRGNLSEEDWWEIAAAVNSRDQGRWTVESCKNRIRKVKTRYEREKAAGLSSWIFFKRLDKLLGPASDAEDVWELWELDEAVTETAGPVAELARKLRGFEAQMKELTGRGSDELVQALARLEQAWSGFAASVANAAAAEDDSSKTEEDLGADCGPGDQDGPADGAARRQTVQPSQTAEREPKKSEFSSDPAPESGAFN</sequence>
<organism evidence="3 4">
    <name type="scientific">Ananas comosus</name>
    <name type="common">Pineapple</name>
    <name type="synonym">Ananas ananas</name>
    <dbReference type="NCBI Taxonomy" id="4615"/>
    <lineage>
        <taxon>Eukaryota</taxon>
        <taxon>Viridiplantae</taxon>
        <taxon>Streptophyta</taxon>
        <taxon>Embryophyta</taxon>
        <taxon>Tracheophyta</taxon>
        <taxon>Spermatophyta</taxon>
        <taxon>Magnoliopsida</taxon>
        <taxon>Liliopsida</taxon>
        <taxon>Poales</taxon>
        <taxon>Bromeliaceae</taxon>
        <taxon>Bromelioideae</taxon>
        <taxon>Ananas</taxon>
    </lineage>
</organism>
<feature type="compositionally biased region" description="Low complexity" evidence="1">
    <location>
        <begin position="194"/>
        <end position="207"/>
    </location>
</feature>
<protein>
    <submittedName>
        <fullName evidence="4">Trihelix transcription factor ASIL2-like</fullName>
    </submittedName>
</protein>
<proteinExistence type="predicted"/>
<evidence type="ECO:0000259" key="2">
    <source>
        <dbReference type="Pfam" id="PF13837"/>
    </source>
</evidence>
<dbReference type="PANTHER" id="PTHR31307">
    <property type="entry name" value="TRIHELIX TRANSCRIPTION FACTOR ASIL2"/>
    <property type="match status" value="1"/>
</dbReference>